<evidence type="ECO:0008006" key="3">
    <source>
        <dbReference type="Google" id="ProtNLM"/>
    </source>
</evidence>
<sequence length="136" mass="15776">MVGFWLVALTSPLLHIEQAVQLAQNHLGQPYEPYKVEFKLDKSPAYLEVRLGGWEIWVEARTGQVFRVRPKPQPPHTRAAHLPFSQALQLARTHLGAVEKLELKPKPKERLLVWEAKTGRREIWIEARTGQIVFRR</sequence>
<evidence type="ECO:0000313" key="1">
    <source>
        <dbReference type="EMBL" id="RIH75067.1"/>
    </source>
</evidence>
<gene>
    <name evidence="1" type="ORF">Mcate_02423</name>
</gene>
<name>A0A399DSR5_9DEIN</name>
<evidence type="ECO:0000313" key="2">
    <source>
        <dbReference type="Proteomes" id="UP000266089"/>
    </source>
</evidence>
<dbReference type="Proteomes" id="UP000266089">
    <property type="component" value="Unassembled WGS sequence"/>
</dbReference>
<accession>A0A399DSR5</accession>
<protein>
    <recommendedName>
        <fullName evidence="3">PepSY domain-containing protein</fullName>
    </recommendedName>
</protein>
<comment type="caution">
    <text evidence="1">The sequence shown here is derived from an EMBL/GenBank/DDBJ whole genome shotgun (WGS) entry which is preliminary data.</text>
</comment>
<dbReference type="RefSeq" id="WP_027888166.1">
    <property type="nucleotide sequence ID" value="NZ_JBHSXZ010000013.1"/>
</dbReference>
<organism evidence="1 2">
    <name type="scientific">Meiothermus taiwanensis</name>
    <dbReference type="NCBI Taxonomy" id="172827"/>
    <lineage>
        <taxon>Bacteria</taxon>
        <taxon>Thermotogati</taxon>
        <taxon>Deinococcota</taxon>
        <taxon>Deinococci</taxon>
        <taxon>Thermales</taxon>
        <taxon>Thermaceae</taxon>
        <taxon>Meiothermus</taxon>
    </lineage>
</organism>
<dbReference type="EMBL" id="QWKX01000081">
    <property type="protein sequence ID" value="RIH75067.1"/>
    <property type="molecule type" value="Genomic_DNA"/>
</dbReference>
<reference evidence="1 2" key="1">
    <citation type="submission" date="2018-08" db="EMBL/GenBank/DDBJ databases">
        <title>Meiothermus cateniformans JCM 15151 genome sequencing project.</title>
        <authorList>
            <person name="Da Costa M.S."/>
            <person name="Albuquerque L."/>
            <person name="Raposo P."/>
            <person name="Froufe H.J.C."/>
            <person name="Barroso C.S."/>
            <person name="Egas C."/>
        </authorList>
    </citation>
    <scope>NUCLEOTIDE SEQUENCE [LARGE SCALE GENOMIC DNA]</scope>
    <source>
        <strain evidence="1 2">JCM 15151</strain>
    </source>
</reference>
<proteinExistence type="predicted"/>
<dbReference type="OrthoDB" id="34555at2"/>
<dbReference type="AlphaFoldDB" id="A0A399DSR5"/>